<dbReference type="RefSeq" id="WP_104519058.1">
    <property type="nucleotide sequence ID" value="NZ_NHRY01000123.1"/>
</dbReference>
<proteinExistence type="predicted"/>
<dbReference type="EMBL" id="NHRY01000123">
    <property type="protein sequence ID" value="PPQ34254.1"/>
    <property type="molecule type" value="Genomic_DNA"/>
</dbReference>
<evidence type="ECO:0000313" key="3">
    <source>
        <dbReference type="Proteomes" id="UP000239724"/>
    </source>
</evidence>
<sequence>MKRLLPDQGLPRSAASLLTQSGWDVIHVSEIGMSRADDVDVLSRGRAEGRICVTLDADFHALLATSGERTPSVIRIRKEGLDAVNPNHS</sequence>
<dbReference type="Proteomes" id="UP000239724">
    <property type="component" value="Unassembled WGS sequence"/>
</dbReference>
<name>A0A2S6NI25_RHOGL</name>
<comment type="caution">
    <text evidence="2">The sequence shown here is derived from an EMBL/GenBank/DDBJ whole genome shotgun (WGS) entry which is preliminary data.</text>
</comment>
<protein>
    <recommendedName>
        <fullName evidence="1">DUF5615 domain-containing protein</fullName>
    </recommendedName>
</protein>
<dbReference type="InterPro" id="IPR041049">
    <property type="entry name" value="DUF5615"/>
</dbReference>
<dbReference type="AlphaFoldDB" id="A0A2S6NI25"/>
<accession>A0A2S6NI25</accession>
<organism evidence="2 3">
    <name type="scientific">Rhodopila globiformis</name>
    <name type="common">Rhodopseudomonas globiformis</name>
    <dbReference type="NCBI Taxonomy" id="1071"/>
    <lineage>
        <taxon>Bacteria</taxon>
        <taxon>Pseudomonadati</taxon>
        <taxon>Pseudomonadota</taxon>
        <taxon>Alphaproteobacteria</taxon>
        <taxon>Acetobacterales</taxon>
        <taxon>Acetobacteraceae</taxon>
        <taxon>Rhodopila</taxon>
    </lineage>
</organism>
<keyword evidence="3" id="KW-1185">Reference proteome</keyword>
<evidence type="ECO:0000259" key="1">
    <source>
        <dbReference type="Pfam" id="PF18480"/>
    </source>
</evidence>
<gene>
    <name evidence="2" type="ORF">CCS01_11815</name>
</gene>
<dbReference type="OrthoDB" id="27473at2"/>
<evidence type="ECO:0000313" key="2">
    <source>
        <dbReference type="EMBL" id="PPQ34254.1"/>
    </source>
</evidence>
<feature type="domain" description="DUF5615" evidence="1">
    <location>
        <begin position="3"/>
        <end position="82"/>
    </location>
</feature>
<dbReference type="Pfam" id="PF18480">
    <property type="entry name" value="DUF5615"/>
    <property type="match status" value="1"/>
</dbReference>
<reference evidence="2 3" key="1">
    <citation type="journal article" date="2018" name="Arch. Microbiol.">
        <title>New insights into the metabolic potential of the phototrophic purple bacterium Rhodopila globiformis DSM 161(T) from its draft genome sequence and evidence for a vanadium-dependent nitrogenase.</title>
        <authorList>
            <person name="Imhoff J.F."/>
            <person name="Rahn T."/>
            <person name="Kunzel S."/>
            <person name="Neulinger S.C."/>
        </authorList>
    </citation>
    <scope>NUCLEOTIDE SEQUENCE [LARGE SCALE GENOMIC DNA]</scope>
    <source>
        <strain evidence="2 3">DSM 161</strain>
    </source>
</reference>